<feature type="compositionally biased region" description="Polar residues" evidence="1">
    <location>
        <begin position="70"/>
        <end position="81"/>
    </location>
</feature>
<reference evidence="2" key="1">
    <citation type="submission" date="2023-10" db="EMBL/GenBank/DDBJ databases">
        <authorList>
            <person name="Hackl T."/>
        </authorList>
    </citation>
    <scope>NUCLEOTIDE SEQUENCE</scope>
</reference>
<feature type="region of interest" description="Disordered" evidence="1">
    <location>
        <begin position="58"/>
        <end position="87"/>
    </location>
</feature>
<evidence type="ECO:0000313" key="3">
    <source>
        <dbReference type="Proteomes" id="UP001295740"/>
    </source>
</evidence>
<dbReference type="EMBL" id="CAUWAG010000003">
    <property type="protein sequence ID" value="CAJ2502056.1"/>
    <property type="molecule type" value="Genomic_DNA"/>
</dbReference>
<proteinExistence type="predicted"/>
<evidence type="ECO:0000256" key="1">
    <source>
        <dbReference type="SAM" id="MobiDB-lite"/>
    </source>
</evidence>
<feature type="compositionally biased region" description="Polar residues" evidence="1">
    <location>
        <begin position="247"/>
        <end position="259"/>
    </location>
</feature>
<accession>A0AAI8VBW2</accession>
<feature type="compositionally biased region" description="Basic and acidic residues" evidence="1">
    <location>
        <begin position="119"/>
        <end position="128"/>
    </location>
</feature>
<protein>
    <submittedName>
        <fullName evidence="2">Uu.00g049090.m01.CDS01</fullName>
    </submittedName>
</protein>
<dbReference type="AlphaFoldDB" id="A0AAI8VBW2"/>
<name>A0AAI8VBW2_9PEZI</name>
<feature type="compositionally biased region" description="Polar residues" evidence="1">
    <location>
        <begin position="311"/>
        <end position="320"/>
    </location>
</feature>
<evidence type="ECO:0000313" key="2">
    <source>
        <dbReference type="EMBL" id="CAJ2502056.1"/>
    </source>
</evidence>
<feature type="compositionally biased region" description="Low complexity" evidence="1">
    <location>
        <begin position="129"/>
        <end position="149"/>
    </location>
</feature>
<feature type="compositionally biased region" description="Polar residues" evidence="1">
    <location>
        <begin position="154"/>
        <end position="170"/>
    </location>
</feature>
<keyword evidence="3" id="KW-1185">Reference proteome</keyword>
<feature type="region of interest" description="Disordered" evidence="1">
    <location>
        <begin position="235"/>
        <end position="320"/>
    </location>
</feature>
<sequence length="320" mass="35079">MAGPNFTFKEERDLLLSLITVNNVDIRALRLEKISECLQRHGHPARSVAEYETYLDQELGPSDGRRTVKSNKGTNATSTPQKAVPTGQKAVATAQKAVAAPQKASLTRRRAITTPQKTVKFEVDKDKTASTTQPTNPSTSPSSTLPTTPRNHQRPASKSLSLPQRKNTFRTPMKEAGATATPSALTTGRQRGWQMSPNDDTPTRPPAKKYKVLPFLVKNKSGQWVNPREILPDKILHGGGVCPEPSFENTPTRSTPQTQASVSAATRSPSPPSRDDWVFTSYDDCYTYPQSPESPPLRRKVPEPELKKGTDSNNGGDKPK</sequence>
<feature type="compositionally biased region" description="Basic and acidic residues" evidence="1">
    <location>
        <begin position="300"/>
        <end position="310"/>
    </location>
</feature>
<comment type="caution">
    <text evidence="2">The sequence shown here is derived from an EMBL/GenBank/DDBJ whole genome shotgun (WGS) entry which is preliminary data.</text>
</comment>
<dbReference type="Proteomes" id="UP001295740">
    <property type="component" value="Unassembled WGS sequence"/>
</dbReference>
<feature type="compositionally biased region" description="Polar residues" evidence="1">
    <location>
        <begin position="180"/>
        <end position="200"/>
    </location>
</feature>
<gene>
    <name evidence="2" type="ORF">KHLLAP_LOCUS2524</name>
</gene>
<feature type="region of interest" description="Disordered" evidence="1">
    <location>
        <begin position="100"/>
        <end position="207"/>
    </location>
</feature>
<organism evidence="2 3">
    <name type="scientific">Anthostomella pinea</name>
    <dbReference type="NCBI Taxonomy" id="933095"/>
    <lineage>
        <taxon>Eukaryota</taxon>
        <taxon>Fungi</taxon>
        <taxon>Dikarya</taxon>
        <taxon>Ascomycota</taxon>
        <taxon>Pezizomycotina</taxon>
        <taxon>Sordariomycetes</taxon>
        <taxon>Xylariomycetidae</taxon>
        <taxon>Xylariales</taxon>
        <taxon>Xylariaceae</taxon>
        <taxon>Anthostomella</taxon>
    </lineage>
</organism>